<evidence type="ECO:0000256" key="6">
    <source>
        <dbReference type="ARBA" id="ARBA00023139"/>
    </source>
</evidence>
<comment type="similarity">
    <text evidence="2">Belongs to the GerABKC lipoprotein family.</text>
</comment>
<keyword evidence="11" id="KW-1185">Reference proteome</keyword>
<keyword evidence="4" id="KW-0732">Signal</keyword>
<evidence type="ECO:0000256" key="7">
    <source>
        <dbReference type="ARBA" id="ARBA00023288"/>
    </source>
</evidence>
<dbReference type="OrthoDB" id="9816067at2"/>
<accession>A0A168JAM9</accession>
<dbReference type="EMBL" id="LVJI01000054">
    <property type="protein sequence ID" value="OAB40366.1"/>
    <property type="molecule type" value="Genomic_DNA"/>
</dbReference>
<dbReference type="PANTHER" id="PTHR35789:SF1">
    <property type="entry name" value="SPORE GERMINATION PROTEIN B3"/>
    <property type="match status" value="1"/>
</dbReference>
<dbReference type="InterPro" id="IPR008844">
    <property type="entry name" value="Spore_GerAC-like"/>
</dbReference>
<organism evidence="10 11">
    <name type="scientific">Paenibacillus antarcticus</name>
    <dbReference type="NCBI Taxonomy" id="253703"/>
    <lineage>
        <taxon>Bacteria</taxon>
        <taxon>Bacillati</taxon>
        <taxon>Bacillota</taxon>
        <taxon>Bacilli</taxon>
        <taxon>Bacillales</taxon>
        <taxon>Paenibacillaceae</taxon>
        <taxon>Paenibacillus</taxon>
    </lineage>
</organism>
<evidence type="ECO:0000256" key="1">
    <source>
        <dbReference type="ARBA" id="ARBA00004635"/>
    </source>
</evidence>
<evidence type="ECO:0000313" key="11">
    <source>
        <dbReference type="Proteomes" id="UP000077355"/>
    </source>
</evidence>
<sequence length="411" mass="46379">MKNRRIIVVLLQLTVFSLLLTGCWDSLEIDNRSLILGIAIDEAGPDAAKEEDLTNHKKLDSPDLNANMIRLTAQIAVAGRIPLGPGSGGDSENSAKGKNSPVWVVEVLGHTIDDAMNNLQQEIADPRFLIHLRVIVVSKKIAEKGLVNLNDYLRRNPEVRRSTWLLVADKQAADFMNVAPPLERVPTLYLLSMIEKSIAMGKFPQAFLSTFWSNDSKLGQSAYLPYVSIRQGQNVLIKGLAYFKDNKLAGTTTYPMEIGVFMAAKGINPGGFTTLFPVKDIGYVMVRTTNRKSHISIQIKNGKPHANVYVRLQSELGEKYDEQSKIDSEKSLKTIELEQERWIANVIHDLIKKTQKDKSDIFGFGEYVRAHERSFWNKSIQEKRDWENMYADMSVTIKVKVNIRRVGMKIY</sequence>
<evidence type="ECO:0000256" key="5">
    <source>
        <dbReference type="ARBA" id="ARBA00023136"/>
    </source>
</evidence>
<dbReference type="PROSITE" id="PS51257">
    <property type="entry name" value="PROKAR_LIPOPROTEIN"/>
    <property type="match status" value="1"/>
</dbReference>
<dbReference type="Proteomes" id="UP000077355">
    <property type="component" value="Unassembled WGS sequence"/>
</dbReference>
<protein>
    <submittedName>
        <fullName evidence="10">Spore gernimation protein GerC</fullName>
    </submittedName>
</protein>
<dbReference type="AlphaFoldDB" id="A0A168JAM9"/>
<keyword evidence="7" id="KW-0449">Lipoprotein</keyword>
<proteinExistence type="inferred from homology"/>
<dbReference type="InterPro" id="IPR057336">
    <property type="entry name" value="GerAC_N"/>
</dbReference>
<keyword evidence="3" id="KW-0309">Germination</keyword>
<dbReference type="Gene3D" id="3.30.300.210">
    <property type="entry name" value="Nutrient germinant receptor protein C, domain 3"/>
    <property type="match status" value="1"/>
</dbReference>
<comment type="subcellular location">
    <subcellularLocation>
        <location evidence="1">Membrane</location>
        <topology evidence="1">Lipid-anchor</topology>
    </subcellularLocation>
</comment>
<dbReference type="Pfam" id="PF05504">
    <property type="entry name" value="Spore_GerAC"/>
    <property type="match status" value="1"/>
</dbReference>
<keyword evidence="5" id="KW-0472">Membrane</keyword>
<feature type="domain" description="Spore germination protein N-terminal" evidence="9">
    <location>
        <begin position="25"/>
        <end position="229"/>
    </location>
</feature>
<dbReference type="InterPro" id="IPR046953">
    <property type="entry name" value="Spore_GerAC-like_C"/>
</dbReference>
<feature type="domain" description="Spore germination GerAC-like C-terminal" evidence="8">
    <location>
        <begin position="238"/>
        <end position="407"/>
    </location>
</feature>
<gene>
    <name evidence="10" type="ORF">PBAT_23980</name>
</gene>
<dbReference type="Pfam" id="PF25198">
    <property type="entry name" value="Spore_GerAC_N"/>
    <property type="match status" value="1"/>
</dbReference>
<comment type="caution">
    <text evidence="10">The sequence shown here is derived from an EMBL/GenBank/DDBJ whole genome shotgun (WGS) entry which is preliminary data.</text>
</comment>
<dbReference type="InterPro" id="IPR038501">
    <property type="entry name" value="Spore_GerAC_C_sf"/>
</dbReference>
<dbReference type="PANTHER" id="PTHR35789">
    <property type="entry name" value="SPORE GERMINATION PROTEIN B3"/>
    <property type="match status" value="1"/>
</dbReference>
<dbReference type="RefSeq" id="WP_068653167.1">
    <property type="nucleotide sequence ID" value="NZ_CP043611.1"/>
</dbReference>
<evidence type="ECO:0000256" key="4">
    <source>
        <dbReference type="ARBA" id="ARBA00022729"/>
    </source>
</evidence>
<evidence type="ECO:0000256" key="2">
    <source>
        <dbReference type="ARBA" id="ARBA00007886"/>
    </source>
</evidence>
<evidence type="ECO:0000259" key="9">
    <source>
        <dbReference type="Pfam" id="PF25198"/>
    </source>
</evidence>
<keyword evidence="6" id="KW-0564">Palmitate</keyword>
<evidence type="ECO:0000313" key="10">
    <source>
        <dbReference type="EMBL" id="OAB40366.1"/>
    </source>
</evidence>
<name>A0A168JAM9_9BACL</name>
<dbReference type="GO" id="GO:0016020">
    <property type="term" value="C:membrane"/>
    <property type="evidence" value="ECO:0007669"/>
    <property type="project" value="UniProtKB-SubCell"/>
</dbReference>
<evidence type="ECO:0000259" key="8">
    <source>
        <dbReference type="Pfam" id="PF05504"/>
    </source>
</evidence>
<dbReference type="GO" id="GO:0009847">
    <property type="term" value="P:spore germination"/>
    <property type="evidence" value="ECO:0007669"/>
    <property type="project" value="InterPro"/>
</dbReference>
<dbReference type="NCBIfam" id="TIGR02887">
    <property type="entry name" value="spore_ger_x_C"/>
    <property type="match status" value="1"/>
</dbReference>
<evidence type="ECO:0000256" key="3">
    <source>
        <dbReference type="ARBA" id="ARBA00022544"/>
    </source>
</evidence>
<reference evidence="10 11" key="1">
    <citation type="submission" date="2016-03" db="EMBL/GenBank/DDBJ databases">
        <title>Draft genome sequence of Paenibacillus antarcticus CECT 5836.</title>
        <authorList>
            <person name="Shin S.-K."/>
            <person name="Yi H."/>
        </authorList>
    </citation>
    <scope>NUCLEOTIDE SEQUENCE [LARGE SCALE GENOMIC DNA]</scope>
    <source>
        <strain evidence="10 11">CECT 5836</strain>
    </source>
</reference>